<comment type="caution">
    <text evidence="1">The sequence shown here is derived from an EMBL/GenBank/DDBJ whole genome shotgun (WGS) entry which is preliminary data.</text>
</comment>
<keyword evidence="2" id="KW-1185">Reference proteome</keyword>
<name>A0AAV3XK83_9CYAN</name>
<reference evidence="1" key="1">
    <citation type="submission" date="2019-10" db="EMBL/GenBank/DDBJ databases">
        <title>Draft genome sequece of Microseira wollei NIES-4236.</title>
        <authorList>
            <person name="Yamaguchi H."/>
            <person name="Suzuki S."/>
            <person name="Kawachi M."/>
        </authorList>
    </citation>
    <scope>NUCLEOTIDE SEQUENCE</scope>
    <source>
        <strain evidence="1">NIES-4236</strain>
    </source>
</reference>
<sequence>MAKIEIELDDETLVRAKEMAEKNHCTLQELLKVMLEQLAVPPVLNYPLLGGWEDEAELVDEMIEDIMRKRAVHPREDEAA</sequence>
<accession>A0AAV3XK83</accession>
<evidence type="ECO:0000313" key="2">
    <source>
        <dbReference type="Proteomes" id="UP001050975"/>
    </source>
</evidence>
<dbReference type="AlphaFoldDB" id="A0AAV3XK83"/>
<organism evidence="1 2">
    <name type="scientific">Microseira wollei NIES-4236</name>
    <dbReference type="NCBI Taxonomy" id="2530354"/>
    <lineage>
        <taxon>Bacteria</taxon>
        <taxon>Bacillati</taxon>
        <taxon>Cyanobacteriota</taxon>
        <taxon>Cyanophyceae</taxon>
        <taxon>Oscillatoriophycideae</taxon>
        <taxon>Aerosakkonematales</taxon>
        <taxon>Aerosakkonemataceae</taxon>
        <taxon>Microseira</taxon>
    </lineage>
</organism>
<proteinExistence type="predicted"/>
<dbReference type="EMBL" id="BLAY01000144">
    <property type="protein sequence ID" value="GET41998.1"/>
    <property type="molecule type" value="Genomic_DNA"/>
</dbReference>
<protein>
    <submittedName>
        <fullName evidence="1">Uncharacterized protein</fullName>
    </submittedName>
</protein>
<evidence type="ECO:0000313" key="1">
    <source>
        <dbReference type="EMBL" id="GET41998.1"/>
    </source>
</evidence>
<dbReference type="Proteomes" id="UP001050975">
    <property type="component" value="Unassembled WGS sequence"/>
</dbReference>
<gene>
    <name evidence="1" type="ORF">MiSe_68120</name>
</gene>
<dbReference type="RefSeq" id="WP_226588850.1">
    <property type="nucleotide sequence ID" value="NZ_BLAY01000144.1"/>
</dbReference>